<dbReference type="EMBL" id="JAUIZM010000004">
    <property type="protein sequence ID" value="KAK1387214.1"/>
    <property type="molecule type" value="Genomic_DNA"/>
</dbReference>
<evidence type="ECO:0000313" key="1">
    <source>
        <dbReference type="EMBL" id="KAK1387214.1"/>
    </source>
</evidence>
<dbReference type="Pfam" id="PF12579">
    <property type="entry name" value="DUF3755"/>
    <property type="match status" value="1"/>
</dbReference>
<evidence type="ECO:0000313" key="2">
    <source>
        <dbReference type="Proteomes" id="UP001237642"/>
    </source>
</evidence>
<sequence length="297" mass="32751">MASESNTGFYHEQTFGSAANQHAISFQSSAMDSTSEMIMMGNYYGTSSSEGMMFSGNSIGNPGSSVTQAANSSSSLMTDTVPGLKHDAGLAVEWSVEEQYRLEEGLVKYADEPSIMRYIKVAATLRDKTVRDVAMRCRWMLRKRRKQDDYNFGKKVNDRKDKFTELSPKASTSSVSPSLNVVGYSGTRKHQNGTGLMSREAANGARNLLEQNNEALGRISVNLSTLQLQDNIDLFCRTRNNITAILNNMSNLPGIMSRMPALPLSINNELANSILPGTSQTMMFGLPNEIRLKQESR</sequence>
<name>A0AAD8MW56_9APIA</name>
<dbReference type="Proteomes" id="UP001237642">
    <property type="component" value="Unassembled WGS sequence"/>
</dbReference>
<organism evidence="1 2">
    <name type="scientific">Heracleum sosnowskyi</name>
    <dbReference type="NCBI Taxonomy" id="360622"/>
    <lineage>
        <taxon>Eukaryota</taxon>
        <taxon>Viridiplantae</taxon>
        <taxon>Streptophyta</taxon>
        <taxon>Embryophyta</taxon>
        <taxon>Tracheophyta</taxon>
        <taxon>Spermatophyta</taxon>
        <taxon>Magnoliopsida</taxon>
        <taxon>eudicotyledons</taxon>
        <taxon>Gunneridae</taxon>
        <taxon>Pentapetalae</taxon>
        <taxon>asterids</taxon>
        <taxon>campanulids</taxon>
        <taxon>Apiales</taxon>
        <taxon>Apiaceae</taxon>
        <taxon>Apioideae</taxon>
        <taxon>apioid superclade</taxon>
        <taxon>Tordylieae</taxon>
        <taxon>Tordyliinae</taxon>
        <taxon>Heracleum</taxon>
    </lineage>
</organism>
<comment type="caution">
    <text evidence="1">The sequence shown here is derived from an EMBL/GenBank/DDBJ whole genome shotgun (WGS) entry which is preliminary data.</text>
</comment>
<reference evidence="1" key="2">
    <citation type="submission" date="2023-05" db="EMBL/GenBank/DDBJ databases">
        <authorList>
            <person name="Schelkunov M.I."/>
        </authorList>
    </citation>
    <scope>NUCLEOTIDE SEQUENCE</scope>
    <source>
        <strain evidence="1">Hsosn_3</strain>
        <tissue evidence="1">Leaf</tissue>
    </source>
</reference>
<accession>A0AAD8MW56</accession>
<proteinExistence type="predicted"/>
<dbReference type="PANTHER" id="PTHR14000:SF6">
    <property type="entry name" value="OS02G0631200 PROTEIN"/>
    <property type="match status" value="1"/>
</dbReference>
<dbReference type="PANTHER" id="PTHR14000">
    <property type="entry name" value="FINGER CCCH DOMAIN PROTEIN, PUTATIVE (DUF3755)-RELATED"/>
    <property type="match status" value="1"/>
</dbReference>
<dbReference type="InterPro" id="IPR022228">
    <property type="entry name" value="DUF3755"/>
</dbReference>
<dbReference type="AlphaFoldDB" id="A0AAD8MW56"/>
<dbReference type="Gene3D" id="1.10.10.60">
    <property type="entry name" value="Homeodomain-like"/>
    <property type="match status" value="1"/>
</dbReference>
<gene>
    <name evidence="1" type="ORF">POM88_015392</name>
</gene>
<keyword evidence="2" id="KW-1185">Reference proteome</keyword>
<reference evidence="1" key="1">
    <citation type="submission" date="2023-02" db="EMBL/GenBank/DDBJ databases">
        <title>Genome of toxic invasive species Heracleum sosnowskyi carries increased number of genes despite the absence of recent whole-genome duplications.</title>
        <authorList>
            <person name="Schelkunov M."/>
            <person name="Shtratnikova V."/>
            <person name="Makarenko M."/>
            <person name="Klepikova A."/>
            <person name="Omelchenko D."/>
            <person name="Novikova G."/>
            <person name="Obukhova E."/>
            <person name="Bogdanov V."/>
            <person name="Penin A."/>
            <person name="Logacheva M."/>
        </authorList>
    </citation>
    <scope>NUCLEOTIDE SEQUENCE</scope>
    <source>
        <strain evidence="1">Hsosn_3</strain>
        <tissue evidence="1">Leaf</tissue>
    </source>
</reference>
<protein>
    <submittedName>
        <fullName evidence="1">Histone H2A deubiquitinase</fullName>
    </submittedName>
</protein>